<evidence type="ECO:0000313" key="1">
    <source>
        <dbReference type="EMBL" id="KAG5471855.1"/>
    </source>
</evidence>
<comment type="caution">
    <text evidence="1">The sequence shown here is derived from an EMBL/GenBank/DDBJ whole genome shotgun (WGS) entry which is preliminary data.</text>
</comment>
<reference evidence="1 2" key="1">
    <citation type="submission" date="2021-02" db="EMBL/GenBank/DDBJ databases">
        <title>Leishmania (Mundinia) orientalis Genome sequencing and assembly.</title>
        <authorList>
            <person name="Almutairi H."/>
            <person name="Gatherer D."/>
        </authorList>
    </citation>
    <scope>NUCLEOTIDE SEQUENCE [LARGE SCALE GENOMIC DNA]</scope>
    <source>
        <strain evidence="1">LSCM4</strain>
    </source>
</reference>
<dbReference type="GeneID" id="92359354"/>
<accession>A0A836GU20</accession>
<name>A0A836GU20_9TRYP</name>
<dbReference type="KEGG" id="loi:92359354"/>
<gene>
    <name evidence="1" type="ORF">LSCM4_03413</name>
</gene>
<dbReference type="Proteomes" id="UP000674143">
    <property type="component" value="Chromosome 31"/>
</dbReference>
<evidence type="ECO:0000313" key="2">
    <source>
        <dbReference type="Proteomes" id="UP000674143"/>
    </source>
</evidence>
<sequence>MLAYEVHSIHVGAHVYACVDSEGATLSVSGDREVTLHCAGGLTSHPFPFDKIVFAPFCNILYSCCVADGLRLQFGAALQRPAPSFRDVPRSATVVHGDPAPHVGEAFYEVLLLAAEEVERIAGVHHSQSPYKCVFSVVRMYPWNEEDLLEAAAQTHCRGSRSPS</sequence>
<keyword evidence="2" id="KW-1185">Reference proteome</keyword>
<protein>
    <submittedName>
        <fullName evidence="1">Uncharacterized protein</fullName>
    </submittedName>
</protein>
<dbReference type="RefSeq" id="XP_067060972.1">
    <property type="nucleotide sequence ID" value="XM_067205420.1"/>
</dbReference>
<dbReference type="EMBL" id="JAFHLR010000031">
    <property type="protein sequence ID" value="KAG5471855.1"/>
    <property type="molecule type" value="Genomic_DNA"/>
</dbReference>
<organism evidence="1 2">
    <name type="scientific">Leishmania orientalis</name>
    <dbReference type="NCBI Taxonomy" id="2249476"/>
    <lineage>
        <taxon>Eukaryota</taxon>
        <taxon>Discoba</taxon>
        <taxon>Euglenozoa</taxon>
        <taxon>Kinetoplastea</taxon>
        <taxon>Metakinetoplastina</taxon>
        <taxon>Trypanosomatida</taxon>
        <taxon>Trypanosomatidae</taxon>
        <taxon>Leishmaniinae</taxon>
        <taxon>Leishmania</taxon>
    </lineage>
</organism>
<proteinExistence type="predicted"/>
<dbReference type="AlphaFoldDB" id="A0A836GU20"/>